<dbReference type="GO" id="GO:0048364">
    <property type="term" value="P:root development"/>
    <property type="evidence" value="ECO:0007669"/>
    <property type="project" value="InterPro"/>
</dbReference>
<organism evidence="2">
    <name type="scientific">Glycine max</name>
    <name type="common">Soybean</name>
    <name type="synonym">Glycine hispida</name>
    <dbReference type="NCBI Taxonomy" id="3847"/>
    <lineage>
        <taxon>Eukaryota</taxon>
        <taxon>Viridiplantae</taxon>
        <taxon>Streptophyta</taxon>
        <taxon>Embryophyta</taxon>
        <taxon>Tracheophyta</taxon>
        <taxon>Spermatophyta</taxon>
        <taxon>Magnoliopsida</taxon>
        <taxon>eudicotyledons</taxon>
        <taxon>Gunneridae</taxon>
        <taxon>Pentapetalae</taxon>
        <taxon>rosids</taxon>
        <taxon>fabids</taxon>
        <taxon>Fabales</taxon>
        <taxon>Fabaceae</taxon>
        <taxon>Papilionoideae</taxon>
        <taxon>50 kb inversion clade</taxon>
        <taxon>NPAAA clade</taxon>
        <taxon>indigoferoid/millettioid clade</taxon>
        <taxon>Phaseoleae</taxon>
        <taxon>Glycine</taxon>
        <taxon>Glycine subgen. Soja</taxon>
    </lineage>
</organism>
<evidence type="ECO:0000313" key="4">
    <source>
        <dbReference type="Proteomes" id="UP000008827"/>
    </source>
</evidence>
<dbReference type="GO" id="GO:0048367">
    <property type="term" value="P:shoot system development"/>
    <property type="evidence" value="ECO:0007669"/>
    <property type="project" value="InterPro"/>
</dbReference>
<dbReference type="EnsemblPlants" id="KRH51515">
    <property type="protein sequence ID" value="KRH51515"/>
    <property type="gene ID" value="GLYMA_06G011600"/>
</dbReference>
<dbReference type="InParanoid" id="I1K763"/>
<reference evidence="2" key="3">
    <citation type="submission" date="2018-07" db="EMBL/GenBank/DDBJ databases">
        <title>WGS assembly of Glycine max.</title>
        <authorList>
            <person name="Schmutz J."/>
            <person name="Cannon S."/>
            <person name="Schlueter J."/>
            <person name="Ma J."/>
            <person name="Mitros T."/>
            <person name="Nelson W."/>
            <person name="Hyten D."/>
            <person name="Song Q."/>
            <person name="Thelen J."/>
            <person name="Cheng J."/>
            <person name="Xu D."/>
            <person name="Hellsten U."/>
            <person name="May G."/>
            <person name="Yu Y."/>
            <person name="Sakurai T."/>
            <person name="Umezawa T."/>
            <person name="Bhattacharyya M."/>
            <person name="Sandhu D."/>
            <person name="Valliyodan B."/>
            <person name="Lindquist E."/>
            <person name="Peto M."/>
            <person name="Grant D."/>
            <person name="Shu S."/>
            <person name="Goodstein D."/>
            <person name="Barry K."/>
            <person name="Futrell-Griggs M."/>
            <person name="Abernathy B."/>
            <person name="Du J."/>
            <person name="Tian Z."/>
            <person name="Zhu L."/>
            <person name="Gill N."/>
            <person name="Joshi T."/>
            <person name="Libault M."/>
            <person name="Sethuraman A."/>
            <person name="Zhang X."/>
            <person name="Shinozaki K."/>
            <person name="Nguyen H."/>
            <person name="Wing R."/>
            <person name="Cregan P."/>
            <person name="Specht J."/>
            <person name="Grimwood J."/>
            <person name="Rokhsar D."/>
            <person name="Stacey G."/>
            <person name="Shoemaker R."/>
            <person name="Jackson S."/>
        </authorList>
    </citation>
    <scope>NUCLEOTIDE SEQUENCE</scope>
    <source>
        <tissue evidence="2">Callus</tissue>
    </source>
</reference>
<dbReference type="AlphaFoldDB" id="I1K763"/>
<feature type="region of interest" description="Disordered" evidence="1">
    <location>
        <begin position="1"/>
        <end position="24"/>
    </location>
</feature>
<dbReference type="Pfam" id="PF03087">
    <property type="entry name" value="BPS1"/>
    <property type="match status" value="1"/>
</dbReference>
<keyword evidence="4" id="KW-1185">Reference proteome</keyword>
<dbReference type="OMA" id="SCIQHLE"/>
<evidence type="ECO:0000313" key="2">
    <source>
        <dbReference type="EMBL" id="KRH51515.1"/>
    </source>
</evidence>
<dbReference type="HOGENOM" id="CLU_017798_1_0_1"/>
<protein>
    <submittedName>
        <fullName evidence="2 3">Uncharacterized protein</fullName>
    </submittedName>
</protein>
<reference evidence="3" key="2">
    <citation type="submission" date="2018-02" db="UniProtKB">
        <authorList>
            <consortium name="EnsemblPlants"/>
        </authorList>
    </citation>
    <scope>IDENTIFICATION</scope>
    <source>
        <strain evidence="3">Williams 82</strain>
    </source>
</reference>
<gene>
    <name evidence="2" type="ORF">GLYMA_06G011600</name>
</gene>
<dbReference type="PaxDb" id="3847-GLYMA06G01370.1"/>
<accession>I1K763</accession>
<dbReference type="Gramene" id="KRH51515">
    <property type="protein sequence ID" value="KRH51515"/>
    <property type="gene ID" value="GLYMA_06G011600"/>
</dbReference>
<name>I1K763_SOYBN</name>
<reference evidence="2 3" key="1">
    <citation type="journal article" date="2010" name="Nature">
        <title>Genome sequence of the palaeopolyploid soybean.</title>
        <authorList>
            <person name="Schmutz J."/>
            <person name="Cannon S.B."/>
            <person name="Schlueter J."/>
            <person name="Ma J."/>
            <person name="Mitros T."/>
            <person name="Nelson W."/>
            <person name="Hyten D.L."/>
            <person name="Song Q."/>
            <person name="Thelen J.J."/>
            <person name="Cheng J."/>
            <person name="Xu D."/>
            <person name="Hellsten U."/>
            <person name="May G.D."/>
            <person name="Yu Y."/>
            <person name="Sakurai T."/>
            <person name="Umezawa T."/>
            <person name="Bhattacharyya M.K."/>
            <person name="Sandhu D."/>
            <person name="Valliyodan B."/>
            <person name="Lindquist E."/>
            <person name="Peto M."/>
            <person name="Grant D."/>
            <person name="Shu S."/>
            <person name="Goodstein D."/>
            <person name="Barry K."/>
            <person name="Futrell-Griggs M."/>
            <person name="Abernathy B."/>
            <person name="Du J."/>
            <person name="Tian Z."/>
            <person name="Zhu L."/>
            <person name="Gill N."/>
            <person name="Joshi T."/>
            <person name="Libault M."/>
            <person name="Sethuraman A."/>
            <person name="Zhang X.-C."/>
            <person name="Shinozaki K."/>
            <person name="Nguyen H.T."/>
            <person name="Wing R.A."/>
            <person name="Cregan P."/>
            <person name="Specht J."/>
            <person name="Grimwood J."/>
            <person name="Rokhsar D."/>
            <person name="Stacey G."/>
            <person name="Shoemaker R.C."/>
            <person name="Jackson S.A."/>
        </authorList>
    </citation>
    <scope>NUCLEOTIDE SEQUENCE [LARGE SCALE GENOMIC DNA]</scope>
    <source>
        <strain evidence="3">cv. Williams 82</strain>
        <tissue evidence="2">Callus</tissue>
    </source>
</reference>
<dbReference type="EMBL" id="CM000839">
    <property type="protein sequence ID" value="KRH51515.1"/>
    <property type="molecule type" value="Genomic_DNA"/>
</dbReference>
<dbReference type="PANTHER" id="PTHR33070:SF129">
    <property type="entry name" value="DUF241 DOMAIN PROTEIN"/>
    <property type="match status" value="1"/>
</dbReference>
<dbReference type="PANTHER" id="PTHR33070">
    <property type="entry name" value="OS06G0725500 PROTEIN"/>
    <property type="match status" value="1"/>
</dbReference>
<dbReference type="InterPro" id="IPR004320">
    <property type="entry name" value="BPS1_pln"/>
</dbReference>
<sequence length="299" mass="33935">MAVTETSTKSSLHTRCNSLPSTPNPLISQCEEHMQRLQDSAAISSISSSSSLSHKLNGLLDLHDCTYKLLQVPIKQQALARECSDKCVDDILEVSLRLLDICSTAKECQLISKESMQELHSVIQRRKGDETVFTKVGGKYLASRNKLKKTMKAIKSEFYTLSMLSVLTEAEEVTLRSLESLLLFIGDPKGQPKQSRWSAISKLMQPKRVACDSQESHTNEFDKVDEVLYSFLSHKPSSIEYLLSRIENLEMCIQDLEIGVEHLTRKLIRNRSNSQDIGVEHLTRKLIRNRVFLLNIFNH</sequence>
<dbReference type="Proteomes" id="UP000008827">
    <property type="component" value="Chromosome 6"/>
</dbReference>
<evidence type="ECO:0000256" key="1">
    <source>
        <dbReference type="SAM" id="MobiDB-lite"/>
    </source>
</evidence>
<proteinExistence type="predicted"/>
<evidence type="ECO:0000313" key="3">
    <source>
        <dbReference type="EnsemblPlants" id="KRH51515"/>
    </source>
</evidence>
<dbReference type="OrthoDB" id="1701699at2759"/>
<dbReference type="eggNOG" id="ENOG502S2Q3">
    <property type="taxonomic scope" value="Eukaryota"/>
</dbReference>